<evidence type="ECO:0000313" key="3">
    <source>
        <dbReference type="EMBL" id="MBC5580849.1"/>
    </source>
</evidence>
<dbReference type="PANTHER" id="PTHR40763">
    <property type="entry name" value="MEMBRANE PROTEIN-RELATED"/>
    <property type="match status" value="1"/>
</dbReference>
<dbReference type="EMBL" id="JACONZ010000001">
    <property type="protein sequence ID" value="MBC5580849.1"/>
    <property type="molecule type" value="Genomic_DNA"/>
</dbReference>
<organism evidence="3 4">
    <name type="scientific">Anaerofilum hominis</name>
    <dbReference type="NCBI Taxonomy" id="2763016"/>
    <lineage>
        <taxon>Bacteria</taxon>
        <taxon>Bacillati</taxon>
        <taxon>Bacillota</taxon>
        <taxon>Clostridia</taxon>
        <taxon>Eubacteriales</taxon>
        <taxon>Oscillospiraceae</taxon>
        <taxon>Anaerofilum</taxon>
    </lineage>
</organism>
<feature type="transmembrane region" description="Helical" evidence="1">
    <location>
        <begin position="84"/>
        <end position="103"/>
    </location>
</feature>
<accession>A0A923I6Q8</accession>
<dbReference type="Proteomes" id="UP000659630">
    <property type="component" value="Unassembled WGS sequence"/>
</dbReference>
<evidence type="ECO:0000256" key="1">
    <source>
        <dbReference type="SAM" id="Phobius"/>
    </source>
</evidence>
<feature type="transmembrane region" description="Helical" evidence="1">
    <location>
        <begin position="33"/>
        <end position="52"/>
    </location>
</feature>
<dbReference type="PANTHER" id="PTHR40763:SF5">
    <property type="entry name" value="MEMBRANE PROTEIN"/>
    <property type="match status" value="1"/>
</dbReference>
<dbReference type="Pfam" id="PF22570">
    <property type="entry name" value="LiaF-TM"/>
    <property type="match status" value="1"/>
</dbReference>
<feature type="transmembrane region" description="Helical" evidence="1">
    <location>
        <begin position="7"/>
        <end position="27"/>
    </location>
</feature>
<sequence length="239" mass="24803">MKNRIGSILWGLAFVVAGVGFAGNAFGVWNFNFFFDGWWTLFLIVPAVISMVQNGPHTGNIICALIGVVMLVSAQGLLDRHLVSKLLLPVVLVTVGVSILLGGRRRVTTGTAQAGMDGGNAAGYAAAQDGRGGVPNYSGVFSGCDVRWPAEPFRGANITAVFGGVDLDLRDAVFEGDVVVNATTIFGGADLQVPPHVRVKVTGTPVFGGVDNRADGPAAEGTPVLYLNASCVFGGIDIK</sequence>
<comment type="caution">
    <text evidence="3">The sequence shown here is derived from an EMBL/GenBank/DDBJ whole genome shotgun (WGS) entry which is preliminary data.</text>
</comment>
<dbReference type="AlphaFoldDB" id="A0A923I6Q8"/>
<evidence type="ECO:0000313" key="4">
    <source>
        <dbReference type="Proteomes" id="UP000659630"/>
    </source>
</evidence>
<gene>
    <name evidence="3" type="ORF">H8S23_04965</name>
</gene>
<name>A0A923I6Q8_9FIRM</name>
<reference evidence="3" key="1">
    <citation type="submission" date="2020-08" db="EMBL/GenBank/DDBJ databases">
        <title>Genome public.</title>
        <authorList>
            <person name="Liu C."/>
            <person name="Sun Q."/>
        </authorList>
    </citation>
    <scope>NUCLEOTIDE SEQUENCE</scope>
    <source>
        <strain evidence="3">BX8</strain>
    </source>
</reference>
<keyword evidence="1" id="KW-1133">Transmembrane helix</keyword>
<keyword evidence="4" id="KW-1185">Reference proteome</keyword>
<dbReference type="InterPro" id="IPR054331">
    <property type="entry name" value="LiaF_TM"/>
</dbReference>
<dbReference type="RefSeq" id="WP_186887171.1">
    <property type="nucleotide sequence ID" value="NZ_JACONZ010000001.1"/>
</dbReference>
<keyword evidence="1" id="KW-0472">Membrane</keyword>
<keyword evidence="1" id="KW-0812">Transmembrane</keyword>
<proteinExistence type="predicted"/>
<feature type="transmembrane region" description="Helical" evidence="1">
    <location>
        <begin position="59"/>
        <end position="78"/>
    </location>
</feature>
<protein>
    <recommendedName>
        <fullName evidence="2">LiaF transmembrane domain-containing protein</fullName>
    </recommendedName>
</protein>
<feature type="domain" description="LiaF transmembrane" evidence="2">
    <location>
        <begin position="9"/>
        <end position="106"/>
    </location>
</feature>
<evidence type="ECO:0000259" key="2">
    <source>
        <dbReference type="Pfam" id="PF22570"/>
    </source>
</evidence>